<evidence type="ECO:0000313" key="4">
    <source>
        <dbReference type="Proteomes" id="UP000479190"/>
    </source>
</evidence>
<dbReference type="GO" id="GO:0003676">
    <property type="term" value="F:nucleic acid binding"/>
    <property type="evidence" value="ECO:0007669"/>
    <property type="project" value="InterPro"/>
</dbReference>
<dbReference type="EMBL" id="CADCXV010001061">
    <property type="protein sequence ID" value="CAB0040858.1"/>
    <property type="molecule type" value="Genomic_DNA"/>
</dbReference>
<dbReference type="PANTHER" id="PTHR38681">
    <property type="entry name" value="RETROVIRUS-RELATED POL POLYPROTEIN FROM TRANSPOSON 412-LIKE PROTEIN-RELATED"/>
    <property type="match status" value="1"/>
</dbReference>
<dbReference type="GO" id="GO:0015074">
    <property type="term" value="P:DNA integration"/>
    <property type="evidence" value="ECO:0007669"/>
    <property type="project" value="InterPro"/>
</dbReference>
<evidence type="ECO:0000256" key="1">
    <source>
        <dbReference type="SAM" id="MobiDB-lite"/>
    </source>
</evidence>
<feature type="compositionally biased region" description="Low complexity" evidence="1">
    <location>
        <begin position="297"/>
        <end position="311"/>
    </location>
</feature>
<dbReference type="Gene3D" id="3.30.420.10">
    <property type="entry name" value="Ribonuclease H-like superfamily/Ribonuclease H"/>
    <property type="match status" value="1"/>
</dbReference>
<dbReference type="Pfam" id="PF00665">
    <property type="entry name" value="rve"/>
    <property type="match status" value="1"/>
</dbReference>
<protein>
    <recommendedName>
        <fullName evidence="2">Integrase catalytic domain-containing protein</fullName>
    </recommendedName>
</protein>
<evidence type="ECO:0000313" key="3">
    <source>
        <dbReference type="EMBL" id="CAB0040858.1"/>
    </source>
</evidence>
<evidence type="ECO:0000259" key="2">
    <source>
        <dbReference type="PROSITE" id="PS50994"/>
    </source>
</evidence>
<proteinExistence type="predicted"/>
<dbReference type="InterPro" id="IPR012337">
    <property type="entry name" value="RNaseH-like_sf"/>
</dbReference>
<accession>A0A6H5ITU3</accession>
<organism evidence="3 4">
    <name type="scientific">Trichogramma brassicae</name>
    <dbReference type="NCBI Taxonomy" id="86971"/>
    <lineage>
        <taxon>Eukaryota</taxon>
        <taxon>Metazoa</taxon>
        <taxon>Ecdysozoa</taxon>
        <taxon>Arthropoda</taxon>
        <taxon>Hexapoda</taxon>
        <taxon>Insecta</taxon>
        <taxon>Pterygota</taxon>
        <taxon>Neoptera</taxon>
        <taxon>Endopterygota</taxon>
        <taxon>Hymenoptera</taxon>
        <taxon>Apocrita</taxon>
        <taxon>Proctotrupomorpha</taxon>
        <taxon>Chalcidoidea</taxon>
        <taxon>Trichogrammatidae</taxon>
        <taxon>Trichogramma</taxon>
    </lineage>
</organism>
<reference evidence="3 4" key="1">
    <citation type="submission" date="2020-02" db="EMBL/GenBank/DDBJ databases">
        <authorList>
            <person name="Ferguson B K."/>
        </authorList>
    </citation>
    <scope>NUCLEOTIDE SEQUENCE [LARGE SCALE GENOMIC DNA]</scope>
</reference>
<dbReference type="Proteomes" id="UP000479190">
    <property type="component" value="Unassembled WGS sequence"/>
</dbReference>
<gene>
    <name evidence="3" type="ORF">TBRA_LOCUS12552</name>
</gene>
<dbReference type="OrthoDB" id="422540at2759"/>
<feature type="domain" description="Integrase catalytic" evidence="2">
    <location>
        <begin position="18"/>
        <end position="136"/>
    </location>
</feature>
<dbReference type="PROSITE" id="PS50994">
    <property type="entry name" value="INTEGRASE"/>
    <property type="match status" value="1"/>
</dbReference>
<keyword evidence="4" id="KW-1185">Reference proteome</keyword>
<dbReference type="AlphaFoldDB" id="A0A6H5ITU3"/>
<sequence length="362" mass="39446">MPCQLSKVHRHNRSELGNFNAPDTVFEHIHLDLVKMPLSQGCQNCLTIIDRYTRWPEAIPLTDITAQSVAEALYKHWIAFFGAPLTITTDQGAQFESKLLKQLGGMIGAKHIHTSPYHPQANAMVERLHRTLKAAFKCSPETPWTSALANGSLGPTHSLQGGFTGVTCGNGVRNSPTHPRRARHQARSNIAEGFRVRRGIAGDLSTCEYVMRRLDTIKKPLDPPYSGPHRVVRRVDDRTYIVDINGSEKALSTDQLKPAYYETSDEASQTEERQAAQPSEPTVASEPTPPPDPTPTAQPASATQPRTSAETTPPPTRARTRRVAFSLPSPNARSTGRGVAVALFNIAKPGSSLSALLGSPAK</sequence>
<dbReference type="InterPro" id="IPR036397">
    <property type="entry name" value="RNaseH_sf"/>
</dbReference>
<feature type="compositionally biased region" description="Pro residues" evidence="1">
    <location>
        <begin position="287"/>
        <end position="296"/>
    </location>
</feature>
<feature type="region of interest" description="Disordered" evidence="1">
    <location>
        <begin position="262"/>
        <end position="337"/>
    </location>
</feature>
<name>A0A6H5ITU3_9HYME</name>
<dbReference type="SUPFAM" id="SSF53098">
    <property type="entry name" value="Ribonuclease H-like"/>
    <property type="match status" value="1"/>
</dbReference>
<dbReference type="PANTHER" id="PTHR38681:SF1">
    <property type="entry name" value="RETROVIRUS-RELATED POL POLYPROTEIN FROM TRANSPOSON 412-LIKE PROTEIN"/>
    <property type="match status" value="1"/>
</dbReference>
<dbReference type="InterPro" id="IPR001584">
    <property type="entry name" value="Integrase_cat-core"/>
</dbReference>